<comment type="similarity">
    <text evidence="1">Belongs to the LacAB/RpiB family.</text>
</comment>
<dbReference type="PIRSF" id="PIRSF005384">
    <property type="entry name" value="RpiB_LacA_B"/>
    <property type="match status" value="1"/>
</dbReference>
<dbReference type="SUPFAM" id="SSF89623">
    <property type="entry name" value="Ribose/Galactose isomerase RpiB/AlsB"/>
    <property type="match status" value="1"/>
</dbReference>
<evidence type="ECO:0000313" key="4">
    <source>
        <dbReference type="EMBL" id="RST89176.1"/>
    </source>
</evidence>
<dbReference type="AlphaFoldDB" id="A0A3R9YWT6"/>
<dbReference type="InterPro" id="IPR036569">
    <property type="entry name" value="RpiB_LacA_LacB_sf"/>
</dbReference>
<dbReference type="NCBIfam" id="TIGR00689">
    <property type="entry name" value="rpiB_lacA_lacB"/>
    <property type="match status" value="1"/>
</dbReference>
<dbReference type="InterPro" id="IPR003500">
    <property type="entry name" value="RpiB_LacA_LacB"/>
</dbReference>
<dbReference type="EMBL" id="PXZH01000002">
    <property type="protein sequence ID" value="RST89176.1"/>
    <property type="molecule type" value="Genomic_DNA"/>
</dbReference>
<dbReference type="GO" id="GO:0009052">
    <property type="term" value="P:pentose-phosphate shunt, non-oxidative branch"/>
    <property type="evidence" value="ECO:0007669"/>
    <property type="project" value="TreeGrafter"/>
</dbReference>
<name>A0A3R9YWT6_9ENTE</name>
<dbReference type="NCBIfam" id="NF006381">
    <property type="entry name" value="PRK08622.1"/>
    <property type="match status" value="1"/>
</dbReference>
<dbReference type="NCBIfam" id="NF004051">
    <property type="entry name" value="PRK05571.1"/>
    <property type="match status" value="1"/>
</dbReference>
<gene>
    <name evidence="4" type="ORF">C7P63_05195</name>
</gene>
<dbReference type="Gene3D" id="3.40.1400.10">
    <property type="entry name" value="Sugar-phosphate isomerase, RpiB/LacA/LacB"/>
    <property type="match status" value="1"/>
</dbReference>
<organism evidence="4 5">
    <name type="scientific">Vagococcus humatus</name>
    <dbReference type="NCBI Taxonomy" id="1889241"/>
    <lineage>
        <taxon>Bacteria</taxon>
        <taxon>Bacillati</taxon>
        <taxon>Bacillota</taxon>
        <taxon>Bacilli</taxon>
        <taxon>Lactobacillales</taxon>
        <taxon>Enterococcaceae</taxon>
        <taxon>Vagococcus</taxon>
    </lineage>
</organism>
<dbReference type="Pfam" id="PF02502">
    <property type="entry name" value="LacAB_rpiB"/>
    <property type="match status" value="1"/>
</dbReference>
<evidence type="ECO:0000313" key="5">
    <source>
        <dbReference type="Proteomes" id="UP000277864"/>
    </source>
</evidence>
<reference evidence="4 5" key="1">
    <citation type="submission" date="2018-03" db="EMBL/GenBank/DDBJ databases">
        <authorList>
            <person name="Gulvik C.A."/>
        </authorList>
    </citation>
    <scope>NUCLEOTIDE SEQUENCE [LARGE SCALE GENOMIC DNA]</scope>
    <source>
        <strain evidence="4 5">JCM 31581</strain>
    </source>
</reference>
<keyword evidence="2" id="KW-0423">Lactose metabolism</keyword>
<protein>
    <submittedName>
        <fullName evidence="4">Galactose-6-phosphate isomerase subunit LacB</fullName>
    </submittedName>
</protein>
<keyword evidence="3 4" id="KW-0413">Isomerase</keyword>
<dbReference type="Proteomes" id="UP000277864">
    <property type="component" value="Unassembled WGS sequence"/>
</dbReference>
<keyword evidence="5" id="KW-1185">Reference proteome</keyword>
<dbReference type="GO" id="GO:0004751">
    <property type="term" value="F:ribose-5-phosphate isomerase activity"/>
    <property type="evidence" value="ECO:0007669"/>
    <property type="project" value="TreeGrafter"/>
</dbReference>
<dbReference type="OrthoDB" id="1778624at2"/>
<proteinExistence type="inferred from homology"/>
<dbReference type="RefSeq" id="WP_125943109.1">
    <property type="nucleotide sequence ID" value="NZ_PXZH01000002.1"/>
</dbReference>
<comment type="caution">
    <text evidence="4">The sequence shown here is derived from an EMBL/GenBank/DDBJ whole genome shotgun (WGS) entry which is preliminary data.</text>
</comment>
<evidence type="ECO:0000256" key="2">
    <source>
        <dbReference type="ARBA" id="ARBA00022736"/>
    </source>
</evidence>
<dbReference type="GO" id="GO:0019316">
    <property type="term" value="P:D-allose catabolic process"/>
    <property type="evidence" value="ECO:0007669"/>
    <property type="project" value="TreeGrafter"/>
</dbReference>
<sequence length="173" mass="18919">MKIALGCDHIVTDVKIAISDHLKEQGHEVIDVGTYDFTRTHYPIYGKKVAEKVATKEADLGVVLCGTGVGITTSAVKNIGSRAVLVRDVTSAVYARKELNANIIGFGGMIVGKNLAKEIVDTFLQTEYVPTPENEKIIAKIDAIAPTDTTGQTGDDRFFDEELTKWDQGYYHD</sequence>
<evidence type="ECO:0000256" key="3">
    <source>
        <dbReference type="ARBA" id="ARBA00023235"/>
    </source>
</evidence>
<dbReference type="PANTHER" id="PTHR30345">
    <property type="entry name" value="RIBOSE-5-PHOSPHATE ISOMERASE B"/>
    <property type="match status" value="1"/>
</dbReference>
<dbReference type="PANTHER" id="PTHR30345:SF0">
    <property type="entry name" value="DNA DAMAGE-REPAIR_TOLERATION PROTEIN DRT102"/>
    <property type="match status" value="1"/>
</dbReference>
<accession>A0A3R9YWT6</accession>
<dbReference type="GO" id="GO:0005988">
    <property type="term" value="P:lactose metabolic process"/>
    <property type="evidence" value="ECO:0007669"/>
    <property type="project" value="UniProtKB-KW"/>
</dbReference>
<evidence type="ECO:0000256" key="1">
    <source>
        <dbReference type="ARBA" id="ARBA00008754"/>
    </source>
</evidence>